<feature type="compositionally biased region" description="Basic and acidic residues" evidence="1">
    <location>
        <begin position="99"/>
        <end position="115"/>
    </location>
</feature>
<evidence type="ECO:0000313" key="2">
    <source>
        <dbReference type="EMBL" id="KIJ11987.1"/>
    </source>
</evidence>
<evidence type="ECO:0000256" key="1">
    <source>
        <dbReference type="SAM" id="MobiDB-lite"/>
    </source>
</evidence>
<feature type="region of interest" description="Disordered" evidence="1">
    <location>
        <begin position="269"/>
        <end position="353"/>
    </location>
</feature>
<accession>A0A0C9TWA3</accession>
<sequence length="353" mass="39240">MAHSARHRHTTTTSENTKLHPGGGLFSNVFSFVSREIESFVLNATGAQAKTDQCISTGRVRSSGRRRHDGDAKERNMSDDEARHRSRGHHDHGRKRRSKTDDRRKPRSKSTDSTRKRPHRHIPHTYVDDADEELSAIDREQSTSPPPQPTPVCVPQDAPTRPLKKQPSMTMPGSLFPRSSSLEPEESDGDRRAILFDVPSPAHPSRLPLGAEAGPSRTNASADPSAECADPYQIYMDQYVSPWRTRSVSSVKDAVQRFNTTEGAEADFSLLLPSPHSSPVKGVARPHSDAEASQKTSSDSTARTTASRKGKERARDDETDYDLAFIVGETSGRVHAKERELDAAREEQREHQR</sequence>
<feature type="region of interest" description="Disordered" evidence="1">
    <location>
        <begin position="54"/>
        <end position="226"/>
    </location>
</feature>
<reference evidence="2 3" key="1">
    <citation type="submission" date="2014-06" db="EMBL/GenBank/DDBJ databases">
        <authorList>
            <consortium name="DOE Joint Genome Institute"/>
            <person name="Kuo A."/>
            <person name="Kohler A."/>
            <person name="Nagy L.G."/>
            <person name="Floudas D."/>
            <person name="Copeland A."/>
            <person name="Barry K.W."/>
            <person name="Cichocki N."/>
            <person name="Veneault-Fourrey C."/>
            <person name="LaButti K."/>
            <person name="Lindquist E.A."/>
            <person name="Lipzen A."/>
            <person name="Lundell T."/>
            <person name="Morin E."/>
            <person name="Murat C."/>
            <person name="Sun H."/>
            <person name="Tunlid A."/>
            <person name="Henrissat B."/>
            <person name="Grigoriev I.V."/>
            <person name="Hibbett D.S."/>
            <person name="Martin F."/>
            <person name="Nordberg H.P."/>
            <person name="Cantor M.N."/>
            <person name="Hua S.X."/>
        </authorList>
    </citation>
    <scope>NUCLEOTIDE SEQUENCE [LARGE SCALE GENOMIC DNA]</scope>
    <source>
        <strain evidence="2 3">ATCC 200175</strain>
    </source>
</reference>
<dbReference type="HOGENOM" id="CLU_786563_0_0_1"/>
<name>A0A0C9TWA3_PAXIN</name>
<dbReference type="AlphaFoldDB" id="A0A0C9TWA3"/>
<proteinExistence type="predicted"/>
<feature type="non-terminal residue" evidence="2">
    <location>
        <position position="353"/>
    </location>
</feature>
<dbReference type="EMBL" id="KN819370">
    <property type="protein sequence ID" value="KIJ11987.1"/>
    <property type="molecule type" value="Genomic_DNA"/>
</dbReference>
<feature type="compositionally biased region" description="Basic and acidic residues" evidence="1">
    <location>
        <begin position="68"/>
        <end position="83"/>
    </location>
</feature>
<feature type="compositionally biased region" description="Basic residues" evidence="1">
    <location>
        <begin position="1"/>
        <end position="10"/>
    </location>
</feature>
<feature type="compositionally biased region" description="Low complexity" evidence="1">
    <location>
        <begin position="296"/>
        <end position="305"/>
    </location>
</feature>
<dbReference type="OrthoDB" id="3256736at2759"/>
<reference evidence="3" key="2">
    <citation type="submission" date="2015-01" db="EMBL/GenBank/DDBJ databases">
        <title>Evolutionary Origins and Diversification of the Mycorrhizal Mutualists.</title>
        <authorList>
            <consortium name="DOE Joint Genome Institute"/>
            <consortium name="Mycorrhizal Genomics Consortium"/>
            <person name="Kohler A."/>
            <person name="Kuo A."/>
            <person name="Nagy L.G."/>
            <person name="Floudas D."/>
            <person name="Copeland A."/>
            <person name="Barry K.W."/>
            <person name="Cichocki N."/>
            <person name="Veneault-Fourrey C."/>
            <person name="LaButti K."/>
            <person name="Lindquist E.A."/>
            <person name="Lipzen A."/>
            <person name="Lundell T."/>
            <person name="Morin E."/>
            <person name="Murat C."/>
            <person name="Riley R."/>
            <person name="Ohm R."/>
            <person name="Sun H."/>
            <person name="Tunlid A."/>
            <person name="Henrissat B."/>
            <person name="Grigoriev I.V."/>
            <person name="Hibbett D.S."/>
            <person name="Martin F."/>
        </authorList>
    </citation>
    <scope>NUCLEOTIDE SEQUENCE [LARGE SCALE GENOMIC DNA]</scope>
    <source>
        <strain evidence="3">ATCC 200175</strain>
    </source>
</reference>
<organism evidence="2 3">
    <name type="scientific">Paxillus involutus ATCC 200175</name>
    <dbReference type="NCBI Taxonomy" id="664439"/>
    <lineage>
        <taxon>Eukaryota</taxon>
        <taxon>Fungi</taxon>
        <taxon>Dikarya</taxon>
        <taxon>Basidiomycota</taxon>
        <taxon>Agaricomycotina</taxon>
        <taxon>Agaricomycetes</taxon>
        <taxon>Agaricomycetidae</taxon>
        <taxon>Boletales</taxon>
        <taxon>Paxilineae</taxon>
        <taxon>Paxillaceae</taxon>
        <taxon>Paxillus</taxon>
    </lineage>
</organism>
<feature type="compositionally biased region" description="Polar residues" evidence="1">
    <location>
        <begin position="167"/>
        <end position="182"/>
    </location>
</feature>
<feature type="compositionally biased region" description="Basic residues" evidence="1">
    <location>
        <begin position="84"/>
        <end position="98"/>
    </location>
</feature>
<dbReference type="Proteomes" id="UP000053647">
    <property type="component" value="Unassembled WGS sequence"/>
</dbReference>
<protein>
    <submittedName>
        <fullName evidence="2">Uncharacterized protein</fullName>
    </submittedName>
</protein>
<gene>
    <name evidence="2" type="ORF">PAXINDRAFT_15170</name>
</gene>
<feature type="region of interest" description="Disordered" evidence="1">
    <location>
        <begin position="1"/>
        <end position="23"/>
    </location>
</feature>
<feature type="compositionally biased region" description="Basic and acidic residues" evidence="1">
    <location>
        <begin position="335"/>
        <end position="353"/>
    </location>
</feature>
<evidence type="ECO:0000313" key="3">
    <source>
        <dbReference type="Proteomes" id="UP000053647"/>
    </source>
</evidence>
<feature type="compositionally biased region" description="Low complexity" evidence="1">
    <location>
        <begin position="269"/>
        <end position="279"/>
    </location>
</feature>
<keyword evidence="3" id="KW-1185">Reference proteome</keyword>